<dbReference type="AlphaFoldDB" id="E9GUU4"/>
<dbReference type="KEGG" id="dpx:DAPPUDRAFT_248523"/>
<feature type="compositionally biased region" description="Polar residues" evidence="2">
    <location>
        <begin position="345"/>
        <end position="354"/>
    </location>
</feature>
<keyword evidence="1" id="KW-0175">Coiled coil</keyword>
<accession>E9GUU4</accession>
<dbReference type="EMBL" id="GL732566">
    <property type="protein sequence ID" value="EFX76798.1"/>
    <property type="molecule type" value="Genomic_DNA"/>
</dbReference>
<dbReference type="Proteomes" id="UP000000305">
    <property type="component" value="Unassembled WGS sequence"/>
</dbReference>
<sequence length="386" mass="44481">MSLEAHPRSDDRFFPDWLFPNWAIRCFKWMRSISPNVTIAADPRLLFPVSLPGSSTDTPNNRVSHNVVNSLKQRLVTSSLARDSLRIRNTLSKQQKLEKEVKDLKLSHNELVSKLNESQHQNEILGHQHAQMEQTLHLKISELEDSCLRQKILRQKFVLTLLARDSLRVNYNLLKMSSIRKQHKHHQELDDLNRSHHELVAELNQSKLENKLLCHQHAQMERDSHVKISELEENCLQLTKKKEDLAVKLIQAESDVKSISSSLENHKETVCQLENVISDLQSKKKRVPNVGFSQGTQTNKPTILPYSLTKIYDRAFLMQRKSFGIKTPGCLPSEIVRKVTMGMSSSKITESLSPRRQIKLPDTKPSERVVDTSKVWQPRRATPVPR</sequence>
<name>E9GUU4_DAPPU</name>
<organism evidence="3 4">
    <name type="scientific">Daphnia pulex</name>
    <name type="common">Water flea</name>
    <dbReference type="NCBI Taxonomy" id="6669"/>
    <lineage>
        <taxon>Eukaryota</taxon>
        <taxon>Metazoa</taxon>
        <taxon>Ecdysozoa</taxon>
        <taxon>Arthropoda</taxon>
        <taxon>Crustacea</taxon>
        <taxon>Branchiopoda</taxon>
        <taxon>Diplostraca</taxon>
        <taxon>Cladocera</taxon>
        <taxon>Anomopoda</taxon>
        <taxon>Daphniidae</taxon>
        <taxon>Daphnia</taxon>
    </lineage>
</organism>
<dbReference type="InParanoid" id="E9GUU4"/>
<proteinExistence type="predicted"/>
<feature type="coiled-coil region" evidence="1">
    <location>
        <begin position="189"/>
        <end position="248"/>
    </location>
</feature>
<evidence type="ECO:0000313" key="4">
    <source>
        <dbReference type="Proteomes" id="UP000000305"/>
    </source>
</evidence>
<reference evidence="3 4" key="1">
    <citation type="journal article" date="2011" name="Science">
        <title>The ecoresponsive genome of Daphnia pulex.</title>
        <authorList>
            <person name="Colbourne J.K."/>
            <person name="Pfrender M.E."/>
            <person name="Gilbert D."/>
            <person name="Thomas W.K."/>
            <person name="Tucker A."/>
            <person name="Oakley T.H."/>
            <person name="Tokishita S."/>
            <person name="Aerts A."/>
            <person name="Arnold G.J."/>
            <person name="Basu M.K."/>
            <person name="Bauer D.J."/>
            <person name="Caceres C.E."/>
            <person name="Carmel L."/>
            <person name="Casola C."/>
            <person name="Choi J.H."/>
            <person name="Detter J.C."/>
            <person name="Dong Q."/>
            <person name="Dusheyko S."/>
            <person name="Eads B.D."/>
            <person name="Frohlich T."/>
            <person name="Geiler-Samerotte K.A."/>
            <person name="Gerlach D."/>
            <person name="Hatcher P."/>
            <person name="Jogdeo S."/>
            <person name="Krijgsveld J."/>
            <person name="Kriventseva E.V."/>
            <person name="Kultz D."/>
            <person name="Laforsch C."/>
            <person name="Lindquist E."/>
            <person name="Lopez J."/>
            <person name="Manak J.R."/>
            <person name="Muller J."/>
            <person name="Pangilinan J."/>
            <person name="Patwardhan R.P."/>
            <person name="Pitluck S."/>
            <person name="Pritham E.J."/>
            <person name="Rechtsteiner A."/>
            <person name="Rho M."/>
            <person name="Rogozin I.B."/>
            <person name="Sakarya O."/>
            <person name="Salamov A."/>
            <person name="Schaack S."/>
            <person name="Shapiro H."/>
            <person name="Shiga Y."/>
            <person name="Skalitzky C."/>
            <person name="Smith Z."/>
            <person name="Souvorov A."/>
            <person name="Sung W."/>
            <person name="Tang Z."/>
            <person name="Tsuchiya D."/>
            <person name="Tu H."/>
            <person name="Vos H."/>
            <person name="Wang M."/>
            <person name="Wolf Y.I."/>
            <person name="Yamagata H."/>
            <person name="Yamada T."/>
            <person name="Ye Y."/>
            <person name="Shaw J.R."/>
            <person name="Andrews J."/>
            <person name="Crease T.J."/>
            <person name="Tang H."/>
            <person name="Lucas S.M."/>
            <person name="Robertson H.M."/>
            <person name="Bork P."/>
            <person name="Koonin E.V."/>
            <person name="Zdobnov E.M."/>
            <person name="Grigoriev I.V."/>
            <person name="Lynch M."/>
            <person name="Boore J.L."/>
        </authorList>
    </citation>
    <scope>NUCLEOTIDE SEQUENCE [LARGE SCALE GENOMIC DNA]</scope>
</reference>
<dbReference type="HOGENOM" id="CLU_776744_0_0_1"/>
<gene>
    <name evidence="3" type="ORF">DAPPUDRAFT_248523</name>
</gene>
<feature type="coiled-coil region" evidence="1">
    <location>
        <begin position="87"/>
        <end position="114"/>
    </location>
</feature>
<protein>
    <submittedName>
        <fullName evidence="3">Uncharacterized protein</fullName>
    </submittedName>
</protein>
<evidence type="ECO:0000256" key="2">
    <source>
        <dbReference type="SAM" id="MobiDB-lite"/>
    </source>
</evidence>
<evidence type="ECO:0000313" key="3">
    <source>
        <dbReference type="EMBL" id="EFX76798.1"/>
    </source>
</evidence>
<feature type="region of interest" description="Disordered" evidence="2">
    <location>
        <begin position="345"/>
        <end position="386"/>
    </location>
</feature>
<feature type="compositionally biased region" description="Basic and acidic residues" evidence="2">
    <location>
        <begin position="359"/>
        <end position="371"/>
    </location>
</feature>
<evidence type="ECO:0000256" key="1">
    <source>
        <dbReference type="SAM" id="Coils"/>
    </source>
</evidence>
<dbReference type="OrthoDB" id="6396015at2759"/>
<keyword evidence="4" id="KW-1185">Reference proteome</keyword>